<comment type="caution">
    <text evidence="2">The sequence shown here is derived from an EMBL/GenBank/DDBJ whole genome shotgun (WGS) entry which is preliminary data.</text>
</comment>
<protein>
    <submittedName>
        <fullName evidence="2">Uncharacterized protein</fullName>
    </submittedName>
</protein>
<feature type="compositionally biased region" description="Basic residues" evidence="1">
    <location>
        <begin position="1"/>
        <end position="17"/>
    </location>
</feature>
<reference evidence="2" key="2">
    <citation type="submission" date="2020-02" db="EMBL/GenBank/DDBJ databases">
        <authorList>
            <consortium name="NCBI Pathogen Detection Project"/>
        </authorList>
    </citation>
    <scope>NUCLEOTIDE SEQUENCE</scope>
    <source>
        <strain evidence="2">MA.MZ045</strain>
    </source>
</reference>
<organism evidence="2">
    <name type="scientific">Salmonella enterica</name>
    <name type="common">Salmonella choleraesuis</name>
    <dbReference type="NCBI Taxonomy" id="28901"/>
    <lineage>
        <taxon>Bacteria</taxon>
        <taxon>Pseudomonadati</taxon>
        <taxon>Pseudomonadota</taxon>
        <taxon>Gammaproteobacteria</taxon>
        <taxon>Enterobacterales</taxon>
        <taxon>Enterobacteriaceae</taxon>
        <taxon>Salmonella</taxon>
    </lineage>
</organism>
<dbReference type="AlphaFoldDB" id="A0A754B8D7"/>
<gene>
    <name evidence="2" type="ORF">G5T75_005030</name>
</gene>
<name>A0A754B8D7_SALER</name>
<sequence length="161" mass="18397">MARSNPPRKRRPGKHGKSSFSPDTPDLRYPKRWLVSVPPESDDEDAVEFFYDTPEEAIDYCVRFGPQFFLDTRPEVPDVYIIRGFEQYSGQAAEEDYLCIDGAMTECLPADVFVISSQLGILPVSVDPWDKHTDNWADRPEEYDDFDLKHGLFSAGNAQDK</sequence>
<dbReference type="RefSeq" id="WP_139386058.1">
    <property type="nucleotide sequence ID" value="NZ_MXLQ01000036.1"/>
</dbReference>
<accession>A0A754B8D7</accession>
<reference evidence="2" key="1">
    <citation type="journal article" date="2018" name="Genome Biol.">
        <title>SKESA: strategic k-mer extension for scrupulous assemblies.</title>
        <authorList>
            <person name="Souvorov A."/>
            <person name="Agarwala R."/>
            <person name="Lipman D.J."/>
        </authorList>
    </citation>
    <scope>NUCLEOTIDE SEQUENCE</scope>
    <source>
        <strain evidence="2">MA.MZ045</strain>
    </source>
</reference>
<dbReference type="EMBL" id="DAAWNC010000022">
    <property type="protein sequence ID" value="HAF8581043.1"/>
    <property type="molecule type" value="Genomic_DNA"/>
</dbReference>
<evidence type="ECO:0000313" key="2">
    <source>
        <dbReference type="EMBL" id="HAF8581043.1"/>
    </source>
</evidence>
<evidence type="ECO:0000256" key="1">
    <source>
        <dbReference type="SAM" id="MobiDB-lite"/>
    </source>
</evidence>
<proteinExistence type="predicted"/>
<feature type="region of interest" description="Disordered" evidence="1">
    <location>
        <begin position="1"/>
        <end position="29"/>
    </location>
</feature>